<evidence type="ECO:0000313" key="2">
    <source>
        <dbReference type="EMBL" id="KPQ43849.1"/>
    </source>
</evidence>
<name>A0A0P8CL19_9EURY</name>
<organism evidence="2 3">
    <name type="scientific">Candidatus Methanoperedens nitratireducens</name>
    <dbReference type="NCBI Taxonomy" id="1392998"/>
    <lineage>
        <taxon>Archaea</taxon>
        <taxon>Methanobacteriati</taxon>
        <taxon>Methanobacteriota</taxon>
        <taxon>Stenosarchaea group</taxon>
        <taxon>Methanomicrobia</taxon>
        <taxon>Methanosarcinales</taxon>
        <taxon>ANME-2 cluster</taxon>
        <taxon>Candidatus Methanoperedentaceae</taxon>
        <taxon>Candidatus Methanoperedens</taxon>
    </lineage>
</organism>
<dbReference type="EMBL" id="LKCM01000123">
    <property type="protein sequence ID" value="KPQ43849.1"/>
    <property type="molecule type" value="Genomic_DNA"/>
</dbReference>
<gene>
    <name evidence="2" type="ORF">MPEBLZ_01566</name>
</gene>
<accession>A0A0P8CL19</accession>
<sequence>MPLVGTWWPNASIEIDGIQIDEERIDSRSTLSKTFTWVTIPAGDHYLNISLKNDKYLPLLGDMNLYVEKVVLSG</sequence>
<dbReference type="Pfam" id="PF16841">
    <property type="entry name" value="CBM60"/>
    <property type="match status" value="1"/>
</dbReference>
<comment type="caution">
    <text evidence="2">The sequence shown here is derived from an EMBL/GenBank/DDBJ whole genome shotgun (WGS) entry which is preliminary data.</text>
</comment>
<proteinExistence type="predicted"/>
<evidence type="ECO:0000259" key="1">
    <source>
        <dbReference type="Pfam" id="PF16841"/>
    </source>
</evidence>
<protein>
    <recommendedName>
        <fullName evidence="1">Carbohydrate binding module xylan-binding domain-containing protein</fullName>
    </recommendedName>
</protein>
<dbReference type="InterPro" id="IPR031768">
    <property type="entry name" value="CBM60_xylan-bd"/>
</dbReference>
<feature type="domain" description="Carbohydrate binding module xylan-binding" evidence="1">
    <location>
        <begin position="9"/>
        <end position="74"/>
    </location>
</feature>
<evidence type="ECO:0000313" key="3">
    <source>
        <dbReference type="Proteomes" id="UP000050360"/>
    </source>
</evidence>
<reference evidence="2 3" key="1">
    <citation type="submission" date="2015-09" db="EMBL/GenBank/DDBJ databases">
        <title>A metagenomics-based metabolic model of nitrate-dependent anaerobic oxidation of methane by Methanoperedens-like archaea.</title>
        <authorList>
            <person name="Arshad A."/>
            <person name="Speth D.R."/>
            <person name="De Graaf R.M."/>
            <person name="Op Den Camp H.J."/>
            <person name="Jetten M.S."/>
            <person name="Welte C.U."/>
        </authorList>
    </citation>
    <scope>NUCLEOTIDE SEQUENCE [LARGE SCALE GENOMIC DNA]</scope>
</reference>
<dbReference type="Proteomes" id="UP000050360">
    <property type="component" value="Unassembled WGS sequence"/>
</dbReference>
<dbReference type="AlphaFoldDB" id="A0A0P8CL19"/>